<dbReference type="Pfam" id="PF13510">
    <property type="entry name" value="Fer2_4"/>
    <property type="match status" value="1"/>
</dbReference>
<evidence type="ECO:0000259" key="15">
    <source>
        <dbReference type="PROSITE" id="PS51669"/>
    </source>
</evidence>
<dbReference type="Pfam" id="PF04879">
    <property type="entry name" value="Molybdop_Fe4S4"/>
    <property type="match status" value="1"/>
</dbReference>
<keyword evidence="18" id="KW-1185">Reference proteome</keyword>
<dbReference type="Gene3D" id="2.40.40.20">
    <property type="match status" value="1"/>
</dbReference>
<dbReference type="PROSITE" id="PS00198">
    <property type="entry name" value="4FE4S_FER_1"/>
    <property type="match status" value="1"/>
</dbReference>
<dbReference type="Gene3D" id="3.30.70.20">
    <property type="match status" value="1"/>
</dbReference>
<comment type="cofactor">
    <cofactor evidence="1">
        <name>Mo-bis(molybdopterin guanine dinucleotide)</name>
        <dbReference type="ChEBI" id="CHEBI:60539"/>
    </cofactor>
</comment>
<keyword evidence="7" id="KW-0479">Metal-binding</keyword>
<dbReference type="GO" id="GO:0008863">
    <property type="term" value="F:formate dehydrogenase (NAD+) activity"/>
    <property type="evidence" value="ECO:0007669"/>
    <property type="project" value="UniProtKB-EC"/>
</dbReference>
<dbReference type="InterPro" id="IPR006963">
    <property type="entry name" value="Mopterin_OxRdtase_4Fe-4S_dom"/>
</dbReference>
<organism evidence="17 18">
    <name type="scientific">Alicyclobacillus dauci</name>
    <dbReference type="NCBI Taxonomy" id="1475485"/>
    <lineage>
        <taxon>Bacteria</taxon>
        <taxon>Bacillati</taxon>
        <taxon>Bacillota</taxon>
        <taxon>Bacilli</taxon>
        <taxon>Bacillales</taxon>
        <taxon>Alicyclobacillaceae</taxon>
        <taxon>Alicyclobacillus</taxon>
    </lineage>
</organism>
<dbReference type="SUPFAM" id="SSF50692">
    <property type="entry name" value="ADC-like"/>
    <property type="match status" value="1"/>
</dbReference>
<dbReference type="InterPro" id="IPR009010">
    <property type="entry name" value="Asp_de-COase-like_dom_sf"/>
</dbReference>
<proteinExistence type="inferred from homology"/>
<dbReference type="PANTHER" id="PTHR43105">
    <property type="entry name" value="RESPIRATORY NITRATE REDUCTASE"/>
    <property type="match status" value="1"/>
</dbReference>
<dbReference type="InterPro" id="IPR050123">
    <property type="entry name" value="Prok_molybdopt-oxidoreductase"/>
</dbReference>
<feature type="domain" description="4Fe-4S Mo/W bis-MGD-type" evidence="15">
    <location>
        <begin position="274"/>
        <end position="330"/>
    </location>
</feature>
<evidence type="ECO:0000256" key="10">
    <source>
        <dbReference type="ARBA" id="ARBA00023004"/>
    </source>
</evidence>
<accession>A0ABY6Z0A1</accession>
<evidence type="ECO:0000256" key="5">
    <source>
        <dbReference type="ARBA" id="ARBA00022505"/>
    </source>
</evidence>
<feature type="domain" description="2Fe-2S ferredoxin-type" evidence="13">
    <location>
        <begin position="20"/>
        <end position="96"/>
    </location>
</feature>
<dbReference type="PROSITE" id="PS51085">
    <property type="entry name" value="2FE2S_FER_2"/>
    <property type="match status" value="1"/>
</dbReference>
<keyword evidence="6" id="KW-0001">2Fe-2S</keyword>
<evidence type="ECO:0000259" key="14">
    <source>
        <dbReference type="PROSITE" id="PS51379"/>
    </source>
</evidence>
<dbReference type="SUPFAM" id="SSF53706">
    <property type="entry name" value="Formate dehydrogenase/DMSO reductase, domains 1-3"/>
    <property type="match status" value="1"/>
</dbReference>
<dbReference type="InterPro" id="IPR001041">
    <property type="entry name" value="2Fe-2S_ferredoxin-type"/>
</dbReference>
<dbReference type="Pfam" id="PF01568">
    <property type="entry name" value="Molydop_binding"/>
    <property type="match status" value="1"/>
</dbReference>
<dbReference type="CDD" id="cd02753">
    <property type="entry name" value="MopB_Formate-Dh-H"/>
    <property type="match status" value="1"/>
</dbReference>
<dbReference type="PROSITE" id="PS51839">
    <property type="entry name" value="4FE4S_HC3"/>
    <property type="match status" value="1"/>
</dbReference>
<dbReference type="PIRSF" id="PIRSF036643">
    <property type="entry name" value="FDH_alpha"/>
    <property type="match status" value="1"/>
</dbReference>
<evidence type="ECO:0000256" key="9">
    <source>
        <dbReference type="ARBA" id="ARBA00023002"/>
    </source>
</evidence>
<evidence type="ECO:0000256" key="3">
    <source>
        <dbReference type="ARBA" id="ARBA00007023"/>
    </source>
</evidence>
<dbReference type="InterPro" id="IPR036010">
    <property type="entry name" value="2Fe-2S_ferredoxin-like_sf"/>
</dbReference>
<dbReference type="Gene3D" id="3.40.50.740">
    <property type="match status" value="1"/>
</dbReference>
<evidence type="ECO:0000256" key="8">
    <source>
        <dbReference type="ARBA" id="ARBA00022737"/>
    </source>
</evidence>
<dbReference type="Gene3D" id="3.40.228.10">
    <property type="entry name" value="Dimethylsulfoxide Reductase, domain 2"/>
    <property type="match status" value="1"/>
</dbReference>
<keyword evidence="9 17" id="KW-0560">Oxidoreductase</keyword>
<keyword evidence="5" id="KW-0500">Molybdenum</keyword>
<dbReference type="Pfam" id="PF12838">
    <property type="entry name" value="Fer4_7"/>
    <property type="match status" value="1"/>
</dbReference>
<name>A0ABY6Z0A1_9BACL</name>
<dbReference type="Gene3D" id="3.10.20.740">
    <property type="match status" value="1"/>
</dbReference>
<dbReference type="InterPro" id="IPR017896">
    <property type="entry name" value="4Fe4S_Fe-S-bd"/>
</dbReference>
<feature type="domain" description="4Fe-4S ferredoxin-type" evidence="14">
    <location>
        <begin position="155"/>
        <end position="185"/>
    </location>
</feature>
<evidence type="ECO:0000256" key="7">
    <source>
        <dbReference type="ARBA" id="ARBA00022723"/>
    </source>
</evidence>
<evidence type="ECO:0000259" key="13">
    <source>
        <dbReference type="PROSITE" id="PS51085"/>
    </source>
</evidence>
<keyword evidence="11" id="KW-0411">Iron-sulfur</keyword>
<evidence type="ECO:0000313" key="17">
    <source>
        <dbReference type="EMBL" id="WAH35651.1"/>
    </source>
</evidence>
<protein>
    <submittedName>
        <fullName evidence="17">Formate dehydrogenase subunit alpha</fullName>
        <ecNumber evidence="17">1.17.1.9</ecNumber>
    </submittedName>
</protein>
<comment type="cofactor">
    <cofactor evidence="12">
        <name>[2Fe-2S] cluster</name>
        <dbReference type="ChEBI" id="CHEBI:190135"/>
    </cofactor>
</comment>
<evidence type="ECO:0000256" key="2">
    <source>
        <dbReference type="ARBA" id="ARBA00001966"/>
    </source>
</evidence>
<dbReference type="InterPro" id="IPR006656">
    <property type="entry name" value="Mopterin_OxRdtase"/>
</dbReference>
<gene>
    <name evidence="17" type="primary">fdhF</name>
    <name evidence="17" type="ORF">NZD86_15390</name>
</gene>
<dbReference type="SMART" id="SM00929">
    <property type="entry name" value="NADH-G_4Fe-4S_3"/>
    <property type="match status" value="1"/>
</dbReference>
<dbReference type="PROSITE" id="PS51379">
    <property type="entry name" value="4FE4S_FER_2"/>
    <property type="match status" value="2"/>
</dbReference>
<dbReference type="SUPFAM" id="SSF54862">
    <property type="entry name" value="4Fe-4S ferredoxins"/>
    <property type="match status" value="1"/>
</dbReference>
<dbReference type="PANTHER" id="PTHR43105:SF14">
    <property type="entry name" value="FORMATE DEHYDROGENASE H"/>
    <property type="match status" value="1"/>
</dbReference>
<evidence type="ECO:0000256" key="6">
    <source>
        <dbReference type="ARBA" id="ARBA00022714"/>
    </source>
</evidence>
<keyword evidence="4" id="KW-0004">4Fe-4S</keyword>
<evidence type="ECO:0000259" key="16">
    <source>
        <dbReference type="PROSITE" id="PS51839"/>
    </source>
</evidence>
<dbReference type="PROSITE" id="PS51669">
    <property type="entry name" value="4FE4S_MOW_BIS_MGD"/>
    <property type="match status" value="1"/>
</dbReference>
<reference evidence="17" key="1">
    <citation type="submission" date="2022-08" db="EMBL/GenBank/DDBJ databases">
        <title>Alicyclobacillus dauci DSM2870, complete genome.</title>
        <authorList>
            <person name="Wang Q."/>
            <person name="Cai R."/>
            <person name="Wang Z."/>
        </authorList>
    </citation>
    <scope>NUCLEOTIDE SEQUENCE</scope>
    <source>
        <strain evidence="17">DSM 28700</strain>
    </source>
</reference>
<evidence type="ECO:0000256" key="11">
    <source>
        <dbReference type="ARBA" id="ARBA00023014"/>
    </source>
</evidence>
<dbReference type="InterPro" id="IPR019574">
    <property type="entry name" value="NADH_UbQ_OxRdtase_Gsu_4Fe4S-bd"/>
</dbReference>
<evidence type="ECO:0000256" key="1">
    <source>
        <dbReference type="ARBA" id="ARBA00001942"/>
    </source>
</evidence>
<dbReference type="SUPFAM" id="SSF54292">
    <property type="entry name" value="2Fe-2S ferredoxin-like"/>
    <property type="match status" value="1"/>
</dbReference>
<dbReference type="InterPro" id="IPR017900">
    <property type="entry name" value="4Fe4S_Fe_S_CS"/>
</dbReference>
<dbReference type="SMART" id="SM00926">
    <property type="entry name" value="Molybdop_Fe4S4"/>
    <property type="match status" value="1"/>
</dbReference>
<dbReference type="InterPro" id="IPR041924">
    <property type="entry name" value="Formate_Dh-H_N"/>
</dbReference>
<feature type="domain" description="4Fe-4S ferredoxin-type" evidence="14">
    <location>
        <begin position="198"/>
        <end position="227"/>
    </location>
</feature>
<keyword evidence="8" id="KW-0677">Repeat</keyword>
<dbReference type="InterPro" id="IPR006478">
    <property type="entry name" value="Formate_DH_asu"/>
</dbReference>
<dbReference type="Gene3D" id="2.20.25.90">
    <property type="entry name" value="ADC-like domains"/>
    <property type="match status" value="1"/>
</dbReference>
<dbReference type="EC" id="1.17.1.9" evidence="17"/>
<dbReference type="InterPro" id="IPR006657">
    <property type="entry name" value="MoPterin_dinucl-bd_dom"/>
</dbReference>
<sequence length="1002" mass="112364">MARKTTEGAAEMSDNTELQHLISVEVDGVLSAVNQGATVLDAILSVNEHFPHICFHPALGPIQTCDTCITEVNGQLVRACATPAAPGMKVSTSGRSPDVRMEALDRILHNHELYCTVCDNNNGNCTVHNTSMHMGVEHQKYPFEPKPYDQDNSNPFYRYDPDQCILCGRCVEACQNLQVSEVLSIDWERDHPRVVWDDDRPINESSCVSCGHCVTVCPCNALMEKNMLSEAGYLTGMRPSLWESMVHLTKEVEPGYGPIFTVSEIEAQMRESRIKRTKTVCTYCGVGCSFDIWTKGRKILKVEPQMEAPANQVSTCIKGKFGWDFVNSDNRLTTPLIRRGDEFVPVTWDEALNYAAGRLAEIKEAHGPDAIACISSSKCTNEENYLMQKFARAVIGTDNIDNCSRYCQTPATEGLKRTLGLGGDTGSIKDLAMSDLVMIVGANPAESHPVLSTRIRRAHKTRGQKLIVADLRKNDLAKRADILLHPRAGTDLIWLSAVTKYIIDQGWHDSAFIEERVNGFDALKEWLSTYTLDYAEKETGISKDVLIETAEMIHNAPTMSICWAMGVTQHVMGSETSTAICNLLLVTGNIGRPGTGAYPLRGHNNVQGAGDFGCAPTYLPGYERIDDEAVRAKYEKAWGVELPKTTGMDNHRMVEEIHEGNLKALYLFGEEMALVDSNANHVQAAFEKLDLFIVQDIFFSKTAEFADVIFPAAPSLEKEGTFTNTERRIQRLYRVFEPLEGCRPDWQIIRDLANRLGANWQYEHPSEILEEACGLTELMKGVRYGLLEGYNSLQWPVLEDGTDTPHLYTDGTFPFDDGKARFYVPVWHPPVLEPNEEYDLHLNNGRMLEHFHEGNLTYRVEGIREKTPYPWVEVSEQLAKERKISTGALVRLVSPYGAVKLRVVITDRVSGHELYLPMNTPKDDEAVNYLTSSYHDDVSHTPAYKEISVRMEVLESKGPSPITRRNFRLGDPQPRPGVMVELKWKRADYEPLTDELPTADRQ</sequence>
<keyword evidence="10" id="KW-0408">Iron</keyword>
<evidence type="ECO:0000256" key="4">
    <source>
        <dbReference type="ARBA" id="ARBA00022485"/>
    </source>
</evidence>
<dbReference type="Pfam" id="PF10588">
    <property type="entry name" value="NADH-G_4Fe-4S_3"/>
    <property type="match status" value="1"/>
</dbReference>
<dbReference type="NCBIfam" id="TIGR01591">
    <property type="entry name" value="Fdh-alpha"/>
    <property type="match status" value="1"/>
</dbReference>
<feature type="domain" description="4Fe-4S His(Cys)3-ligated-type" evidence="16">
    <location>
        <begin position="95"/>
        <end position="135"/>
    </location>
</feature>
<dbReference type="Pfam" id="PF00384">
    <property type="entry name" value="Molybdopterin"/>
    <property type="match status" value="1"/>
</dbReference>
<evidence type="ECO:0000256" key="12">
    <source>
        <dbReference type="ARBA" id="ARBA00034078"/>
    </source>
</evidence>
<comment type="similarity">
    <text evidence="3">In the C-terminal section; belongs to the prokaryotic molybdopterin-containing oxidoreductase family.</text>
</comment>
<dbReference type="EMBL" id="CP104064">
    <property type="protein sequence ID" value="WAH35651.1"/>
    <property type="molecule type" value="Genomic_DNA"/>
</dbReference>
<dbReference type="Proteomes" id="UP001164803">
    <property type="component" value="Chromosome"/>
</dbReference>
<comment type="cofactor">
    <cofactor evidence="2">
        <name>[4Fe-4S] cluster</name>
        <dbReference type="ChEBI" id="CHEBI:49883"/>
    </cofactor>
</comment>
<evidence type="ECO:0000313" key="18">
    <source>
        <dbReference type="Proteomes" id="UP001164803"/>
    </source>
</evidence>